<evidence type="ECO:0000256" key="11">
    <source>
        <dbReference type="ARBA" id="ARBA00049244"/>
    </source>
</evidence>
<protein>
    <recommendedName>
        <fullName evidence="2">DNA-directed DNA polymerase</fullName>
        <ecNumber evidence="2">2.7.7.7</ecNumber>
    </recommendedName>
</protein>
<dbReference type="Gene3D" id="1.20.272.10">
    <property type="match status" value="1"/>
</dbReference>
<dbReference type="InterPro" id="IPR022754">
    <property type="entry name" value="DNA_pol_III_gamma-3"/>
</dbReference>
<comment type="catalytic activity">
    <reaction evidence="11">
        <text>DNA(n) + a 2'-deoxyribonucleoside 5'-triphosphate = DNA(n+1) + diphosphate</text>
        <dbReference type="Rhea" id="RHEA:22508"/>
        <dbReference type="Rhea" id="RHEA-COMP:17339"/>
        <dbReference type="Rhea" id="RHEA-COMP:17340"/>
        <dbReference type="ChEBI" id="CHEBI:33019"/>
        <dbReference type="ChEBI" id="CHEBI:61560"/>
        <dbReference type="ChEBI" id="CHEBI:173112"/>
        <dbReference type="EC" id="2.7.7.7"/>
    </reaction>
</comment>
<dbReference type="CDD" id="cd18137">
    <property type="entry name" value="HLD_clamp_pol_III_gamma_tau"/>
    <property type="match status" value="1"/>
</dbReference>
<dbReference type="EC" id="2.7.7.7" evidence="2"/>
<dbReference type="SUPFAM" id="SSF48019">
    <property type="entry name" value="post-AAA+ oligomerization domain-like"/>
    <property type="match status" value="1"/>
</dbReference>
<dbReference type="FunFam" id="3.40.50.300:FF:000014">
    <property type="entry name" value="DNA polymerase III subunit gamma/tau"/>
    <property type="match status" value="1"/>
</dbReference>
<organism evidence="14">
    <name type="scientific">marine metagenome</name>
    <dbReference type="NCBI Taxonomy" id="408172"/>
    <lineage>
        <taxon>unclassified sequences</taxon>
        <taxon>metagenomes</taxon>
        <taxon>ecological metagenomes</taxon>
    </lineage>
</organism>
<dbReference type="InterPro" id="IPR008921">
    <property type="entry name" value="DNA_pol3_clamp-load_cplx_C"/>
</dbReference>
<dbReference type="GO" id="GO:0006261">
    <property type="term" value="P:DNA-templated DNA replication"/>
    <property type="evidence" value="ECO:0007669"/>
    <property type="project" value="TreeGrafter"/>
</dbReference>
<keyword evidence="4" id="KW-0548">Nucleotidyltransferase</keyword>
<feature type="region of interest" description="Disordered" evidence="12">
    <location>
        <begin position="444"/>
        <end position="480"/>
    </location>
</feature>
<dbReference type="EMBL" id="UINC01001812">
    <property type="protein sequence ID" value="SUZ89266.1"/>
    <property type="molecule type" value="Genomic_DNA"/>
</dbReference>
<keyword evidence="8" id="KW-0862">Zinc</keyword>
<reference evidence="14" key="1">
    <citation type="submission" date="2018-05" db="EMBL/GenBank/DDBJ databases">
        <authorList>
            <person name="Lanie J.A."/>
            <person name="Ng W.-L."/>
            <person name="Kazmierczak K.M."/>
            <person name="Andrzejewski T.M."/>
            <person name="Davidsen T.M."/>
            <person name="Wayne K.J."/>
            <person name="Tettelin H."/>
            <person name="Glass J.I."/>
            <person name="Rusch D."/>
            <person name="Podicherti R."/>
            <person name="Tsui H.-C.T."/>
            <person name="Winkler M.E."/>
        </authorList>
    </citation>
    <scope>NUCLEOTIDE SEQUENCE</scope>
</reference>
<keyword evidence="3" id="KW-0808">Transferase</keyword>
<feature type="domain" description="AAA+ ATPase" evidence="13">
    <location>
        <begin position="37"/>
        <end position="179"/>
    </location>
</feature>
<dbReference type="GO" id="GO:0005524">
    <property type="term" value="F:ATP binding"/>
    <property type="evidence" value="ECO:0007669"/>
    <property type="project" value="UniProtKB-KW"/>
</dbReference>
<dbReference type="InterPro" id="IPR050238">
    <property type="entry name" value="DNA_Rep/Repair_Clamp_Loader"/>
</dbReference>
<keyword evidence="7" id="KW-0547">Nucleotide-binding</keyword>
<evidence type="ECO:0000256" key="10">
    <source>
        <dbReference type="ARBA" id="ARBA00022932"/>
    </source>
</evidence>
<feature type="compositionally biased region" description="Low complexity" evidence="12">
    <location>
        <begin position="444"/>
        <end position="454"/>
    </location>
</feature>
<proteinExistence type="inferred from homology"/>
<keyword evidence="9" id="KW-0067">ATP-binding</keyword>
<evidence type="ECO:0000256" key="6">
    <source>
        <dbReference type="ARBA" id="ARBA00022723"/>
    </source>
</evidence>
<accession>A0A381RBW6</accession>
<gene>
    <name evidence="14" type="ORF">METZ01_LOCUS42120</name>
</gene>
<evidence type="ECO:0000256" key="12">
    <source>
        <dbReference type="SAM" id="MobiDB-lite"/>
    </source>
</evidence>
<evidence type="ECO:0000256" key="2">
    <source>
        <dbReference type="ARBA" id="ARBA00012417"/>
    </source>
</evidence>
<dbReference type="InterPro" id="IPR045085">
    <property type="entry name" value="HLD_clamp_pol_III_gamma_tau"/>
</dbReference>
<feature type="compositionally biased region" description="Polar residues" evidence="12">
    <location>
        <begin position="520"/>
        <end position="529"/>
    </location>
</feature>
<evidence type="ECO:0000259" key="13">
    <source>
        <dbReference type="SMART" id="SM00382"/>
    </source>
</evidence>
<dbReference type="PANTHER" id="PTHR11669">
    <property type="entry name" value="REPLICATION FACTOR C / DNA POLYMERASE III GAMMA-TAU SUBUNIT"/>
    <property type="match status" value="1"/>
</dbReference>
<dbReference type="GO" id="GO:0009360">
    <property type="term" value="C:DNA polymerase III complex"/>
    <property type="evidence" value="ECO:0007669"/>
    <property type="project" value="InterPro"/>
</dbReference>
<evidence type="ECO:0000256" key="5">
    <source>
        <dbReference type="ARBA" id="ARBA00022705"/>
    </source>
</evidence>
<evidence type="ECO:0000256" key="7">
    <source>
        <dbReference type="ARBA" id="ARBA00022741"/>
    </source>
</evidence>
<dbReference type="Gene3D" id="3.40.50.300">
    <property type="entry name" value="P-loop containing nucleotide triphosphate hydrolases"/>
    <property type="match status" value="1"/>
</dbReference>
<feature type="region of interest" description="Disordered" evidence="12">
    <location>
        <begin position="497"/>
        <end position="536"/>
    </location>
</feature>
<dbReference type="NCBIfam" id="NF004046">
    <property type="entry name" value="PRK05563.1"/>
    <property type="match status" value="1"/>
</dbReference>
<keyword evidence="6" id="KW-0479">Metal-binding</keyword>
<comment type="similarity">
    <text evidence="1">Belongs to the DnaX/STICHEL family.</text>
</comment>
<dbReference type="InterPro" id="IPR012763">
    <property type="entry name" value="DNA_pol_III_sug/sutau_N"/>
</dbReference>
<evidence type="ECO:0000256" key="8">
    <source>
        <dbReference type="ARBA" id="ARBA00022833"/>
    </source>
</evidence>
<evidence type="ECO:0000256" key="3">
    <source>
        <dbReference type="ARBA" id="ARBA00022679"/>
    </source>
</evidence>
<evidence type="ECO:0000256" key="9">
    <source>
        <dbReference type="ARBA" id="ARBA00022840"/>
    </source>
</evidence>
<dbReference type="SUPFAM" id="SSF52540">
    <property type="entry name" value="P-loop containing nucleoside triphosphate hydrolases"/>
    <property type="match status" value="1"/>
</dbReference>
<dbReference type="Pfam" id="PF12169">
    <property type="entry name" value="DNA_pol3_gamma3"/>
    <property type="match status" value="1"/>
</dbReference>
<dbReference type="GO" id="GO:0003677">
    <property type="term" value="F:DNA binding"/>
    <property type="evidence" value="ECO:0007669"/>
    <property type="project" value="InterPro"/>
</dbReference>
<evidence type="ECO:0000256" key="1">
    <source>
        <dbReference type="ARBA" id="ARBA00006360"/>
    </source>
</evidence>
<dbReference type="InterPro" id="IPR027417">
    <property type="entry name" value="P-loop_NTPase"/>
</dbReference>
<evidence type="ECO:0000256" key="4">
    <source>
        <dbReference type="ARBA" id="ARBA00022695"/>
    </source>
</evidence>
<dbReference type="AlphaFoldDB" id="A0A381RBW6"/>
<dbReference type="NCBIfam" id="TIGR02397">
    <property type="entry name" value="dnaX_nterm"/>
    <property type="match status" value="1"/>
</dbReference>
<dbReference type="SMART" id="SM00382">
    <property type="entry name" value="AAA"/>
    <property type="match status" value="1"/>
</dbReference>
<dbReference type="NCBIfam" id="TIGR01128">
    <property type="entry name" value="holA"/>
    <property type="match status" value="1"/>
</dbReference>
<name>A0A381RBW6_9ZZZZ</name>
<keyword evidence="10" id="KW-0239">DNA-directed DNA polymerase</keyword>
<dbReference type="GO" id="GO:0046872">
    <property type="term" value="F:metal ion binding"/>
    <property type="evidence" value="ECO:0007669"/>
    <property type="project" value="UniProtKB-KW"/>
</dbReference>
<dbReference type="InterPro" id="IPR003593">
    <property type="entry name" value="AAA+_ATPase"/>
</dbReference>
<evidence type="ECO:0000313" key="14">
    <source>
        <dbReference type="EMBL" id="SUZ89266.1"/>
    </source>
</evidence>
<feature type="compositionally biased region" description="Basic and acidic residues" evidence="12">
    <location>
        <begin position="461"/>
        <end position="470"/>
    </location>
</feature>
<keyword evidence="5" id="KW-0235">DNA replication</keyword>
<dbReference type="GO" id="GO:0003887">
    <property type="term" value="F:DNA-directed DNA polymerase activity"/>
    <property type="evidence" value="ECO:0007669"/>
    <property type="project" value="UniProtKB-KW"/>
</dbReference>
<dbReference type="Pfam" id="PF13177">
    <property type="entry name" value="DNA_pol3_delta2"/>
    <property type="match status" value="1"/>
</dbReference>
<sequence length="663" mass="74030">MSYVVLARKLRPSRFDDLIGQETAAQTLRNAVLSDRVAHAFLFTGSRGVGKTSAARILTKSLNCLNLDNGNPCNECENCVEINQNASSDVYEIDAASNRGIENIRELRENVNYVPARCRYKVYIIDEAHMLTLESFNALLKTLEEPPPYVKFIFATTDPYKIPPTIISRCQRYDFLRIPINKMADFLEKVAKNENLELSRRAIEMIARNSVGGMRDALTAIDQILSFTGTSATDQKVAQILGILDSESRFAFIEAVLKKNEGKALRYFQELQEHGHDVNDILSDLLQTIKTIALVRTLGANPALFQDIPSDDLESFAALGKIVSTDELQQVFHILLELEEQMKRSTHTKICFEMAILKIASIEPLVGLQEIISEIQNIRKGKTHADSDSQKTALEKENLLVSPAVTENSVANQQHLFSGVYGEKKPVADASVIKNILQSGKVVSTEQSSLQSSETDPESNTPEKQDDSTEQKQFSQADREKTYVAETVSFQAEAELTENVVRETTPEAQNSLVQKEETESQVADQNTEQSAEEPPEEWCEFSAEVQKQSSKLASFIRNAIPQIMAGSQLKLSFKSGNYASMLTEQNRESLEQIATDWTGHSVHVSCENSPTATSQLTIAEHEQILIEQEKELKRKKACAFPQVKDVLSVFTNSRITCIELHNA</sequence>
<dbReference type="Gene3D" id="1.10.8.60">
    <property type="match status" value="1"/>
</dbReference>
<dbReference type="InterPro" id="IPR005790">
    <property type="entry name" value="DNA_polIII_delta"/>
</dbReference>
<dbReference type="Pfam" id="PF22608">
    <property type="entry name" value="DNAX_ATPase_lid"/>
    <property type="match status" value="1"/>
</dbReference>
<dbReference type="CDD" id="cd00009">
    <property type="entry name" value="AAA"/>
    <property type="match status" value="1"/>
</dbReference>
<dbReference type="PANTHER" id="PTHR11669:SF0">
    <property type="entry name" value="PROTEIN STICHEL-LIKE 2"/>
    <property type="match status" value="1"/>
</dbReference>